<dbReference type="PANTHER" id="PTHR30308:SF2">
    <property type="entry name" value="SSRA-BINDING PROTEIN"/>
    <property type="match status" value="1"/>
</dbReference>
<keyword evidence="2 3" id="KW-0694">RNA-binding</keyword>
<dbReference type="AlphaFoldDB" id="A0A4Q1B3G7"/>
<evidence type="ECO:0000256" key="2">
    <source>
        <dbReference type="ARBA" id="ARBA00022884"/>
    </source>
</evidence>
<keyword evidence="1 3" id="KW-0963">Cytoplasm</keyword>
<keyword evidence="5" id="KW-1185">Reference proteome</keyword>
<protein>
    <recommendedName>
        <fullName evidence="3">SsrA-binding protein</fullName>
    </recommendedName>
    <alternativeName>
        <fullName evidence="3">Small protein B</fullName>
    </alternativeName>
</protein>
<dbReference type="SUPFAM" id="SSF74982">
    <property type="entry name" value="Small protein B (SmpB)"/>
    <property type="match status" value="1"/>
</dbReference>
<gene>
    <name evidence="3" type="primary">smpB</name>
    <name evidence="4" type="ORF">CP965_06070</name>
</gene>
<dbReference type="EMBL" id="NXIE01000002">
    <property type="protein sequence ID" value="RXK13365.1"/>
    <property type="molecule type" value="Genomic_DNA"/>
</dbReference>
<comment type="similarity">
    <text evidence="3">Belongs to the SmpB family.</text>
</comment>
<reference evidence="4 5" key="1">
    <citation type="submission" date="2017-09" db="EMBL/GenBank/DDBJ databases">
        <title>Genomics of the genus Arcobacter.</title>
        <authorList>
            <person name="Perez-Cataluna A."/>
            <person name="Figueras M.J."/>
            <person name="Salas-Masso N."/>
        </authorList>
    </citation>
    <scope>NUCLEOTIDE SEQUENCE [LARGE SCALE GENOMIC DNA]</scope>
    <source>
        <strain evidence="4 5">F156-34</strain>
    </source>
</reference>
<dbReference type="InterPro" id="IPR000037">
    <property type="entry name" value="SsrA-bd_prot"/>
</dbReference>
<dbReference type="Gene3D" id="2.40.280.10">
    <property type="match status" value="1"/>
</dbReference>
<dbReference type="GO" id="GO:0070930">
    <property type="term" value="P:trans-translation-dependent protein tagging"/>
    <property type="evidence" value="ECO:0007669"/>
    <property type="project" value="TreeGrafter"/>
</dbReference>
<organism evidence="4 5">
    <name type="scientific">Halarcobacter mediterraneus</name>
    <dbReference type="NCBI Taxonomy" id="2023153"/>
    <lineage>
        <taxon>Bacteria</taxon>
        <taxon>Pseudomonadati</taxon>
        <taxon>Campylobacterota</taxon>
        <taxon>Epsilonproteobacteria</taxon>
        <taxon>Campylobacterales</taxon>
        <taxon>Arcobacteraceae</taxon>
        <taxon>Halarcobacter</taxon>
    </lineage>
</organism>
<comment type="function">
    <text evidence="3">Required for rescue of stalled ribosomes mediated by trans-translation. Binds to transfer-messenger RNA (tmRNA), required for stable association of tmRNA with ribosomes. tmRNA and SmpB together mimic tRNA shape, replacing the anticodon stem-loop with SmpB. tmRNA is encoded by the ssrA gene; the 2 termini fold to resemble tRNA(Ala) and it encodes a 'tag peptide', a short internal open reading frame. During trans-translation Ala-aminoacylated tmRNA acts like a tRNA, entering the A-site of stalled ribosomes, displacing the stalled mRNA. The ribosome then switches to translate the ORF on the tmRNA; the nascent peptide is terminated with the 'tag peptide' encoded by the tmRNA and targeted for degradation. The ribosome is freed to recommence translation, which seems to be the essential function of trans-translation.</text>
</comment>
<dbReference type="HAMAP" id="MF_00023">
    <property type="entry name" value="SmpB"/>
    <property type="match status" value="1"/>
</dbReference>
<sequence length="156" mass="18240">MAKNKEKNLSFKNKKAYHDYHILETLEAGIVLEGSEVKSMREGRVNLKDSHVRIIKNEIYALNIHITHLSTAHSTYRPNEKRDRKLLLHRKEIDKLYNKVTKDGVTLIPTKLYFNSKNMVKVQVAIAKGKKLHDKREDLKQKTLKKEALQALKNHF</sequence>
<dbReference type="InterPro" id="IPR020081">
    <property type="entry name" value="SsrA-bd_prot_CS"/>
</dbReference>
<dbReference type="RefSeq" id="WP_129061187.1">
    <property type="nucleotide sequence ID" value="NZ_NXIE01000002.1"/>
</dbReference>
<dbReference type="GO" id="GO:0003723">
    <property type="term" value="F:RNA binding"/>
    <property type="evidence" value="ECO:0007669"/>
    <property type="project" value="UniProtKB-UniRule"/>
</dbReference>
<dbReference type="PROSITE" id="PS01317">
    <property type="entry name" value="SSRP"/>
    <property type="match status" value="1"/>
</dbReference>
<comment type="subcellular location">
    <subcellularLocation>
        <location evidence="3">Cytoplasm</location>
    </subcellularLocation>
    <text evidence="3">The tmRNA-SmpB complex associates with stalled 70S ribosomes.</text>
</comment>
<accession>A0A4Q1B3G7</accession>
<dbReference type="InterPro" id="IPR023620">
    <property type="entry name" value="SmpB"/>
</dbReference>
<evidence type="ECO:0000313" key="4">
    <source>
        <dbReference type="EMBL" id="RXK13365.1"/>
    </source>
</evidence>
<dbReference type="CDD" id="cd09294">
    <property type="entry name" value="SmpB"/>
    <property type="match status" value="1"/>
</dbReference>
<evidence type="ECO:0000313" key="5">
    <source>
        <dbReference type="Proteomes" id="UP000289718"/>
    </source>
</evidence>
<evidence type="ECO:0000256" key="1">
    <source>
        <dbReference type="ARBA" id="ARBA00022490"/>
    </source>
</evidence>
<dbReference type="OrthoDB" id="9805462at2"/>
<dbReference type="GO" id="GO:0070929">
    <property type="term" value="P:trans-translation"/>
    <property type="evidence" value="ECO:0007669"/>
    <property type="project" value="UniProtKB-UniRule"/>
</dbReference>
<dbReference type="Pfam" id="PF01668">
    <property type="entry name" value="SmpB"/>
    <property type="match status" value="1"/>
</dbReference>
<dbReference type="PANTHER" id="PTHR30308">
    <property type="entry name" value="TMRNA-BINDING COMPONENT OF TRANS-TRANSLATION TAGGING COMPLEX"/>
    <property type="match status" value="1"/>
</dbReference>
<dbReference type="NCBIfam" id="NF003843">
    <property type="entry name" value="PRK05422.1"/>
    <property type="match status" value="1"/>
</dbReference>
<proteinExistence type="inferred from homology"/>
<dbReference type="NCBIfam" id="TIGR00086">
    <property type="entry name" value="smpB"/>
    <property type="match status" value="1"/>
</dbReference>
<dbReference type="Proteomes" id="UP000289718">
    <property type="component" value="Unassembled WGS sequence"/>
</dbReference>
<comment type="caution">
    <text evidence="4">The sequence shown here is derived from an EMBL/GenBank/DDBJ whole genome shotgun (WGS) entry which is preliminary data.</text>
</comment>
<evidence type="ECO:0000256" key="3">
    <source>
        <dbReference type="HAMAP-Rule" id="MF_00023"/>
    </source>
</evidence>
<name>A0A4Q1B3G7_9BACT</name>
<dbReference type="GO" id="GO:0005829">
    <property type="term" value="C:cytosol"/>
    <property type="evidence" value="ECO:0007669"/>
    <property type="project" value="TreeGrafter"/>
</dbReference>